<dbReference type="Pfam" id="PF00440">
    <property type="entry name" value="TetR_N"/>
    <property type="match status" value="1"/>
</dbReference>
<name>A0ABS5XCK6_9GAMM</name>
<evidence type="ECO:0000313" key="4">
    <source>
        <dbReference type="EMBL" id="MBT8765432.1"/>
    </source>
</evidence>
<keyword evidence="1 2" id="KW-0238">DNA-binding</keyword>
<feature type="DNA-binding region" description="H-T-H motif" evidence="2">
    <location>
        <begin position="34"/>
        <end position="53"/>
    </location>
</feature>
<sequence>MNHTQNSHDRFNTPDRLRKAALDLFIDNGYQSTSLRDLAAHLGIHAGSLYHHIESKQSLLFEIIEECMSDLVSAINSNLKRARDNKTKLRAFIRTFIEFQINEKKKVLLMLRERSNLSFEQRQVVSALRNEYTNCLKHIIKFETKETSHNDIESKFLANGIIGMLEGIPMWDESDQPLPTQQIVEQLTEIIVRSVFNRS</sequence>
<dbReference type="Gene3D" id="1.10.357.10">
    <property type="entry name" value="Tetracycline Repressor, domain 2"/>
    <property type="match status" value="1"/>
</dbReference>
<dbReference type="InterPro" id="IPR041490">
    <property type="entry name" value="KstR2_TetR_C"/>
</dbReference>
<dbReference type="Pfam" id="PF17932">
    <property type="entry name" value="TetR_C_24"/>
    <property type="match status" value="1"/>
</dbReference>
<dbReference type="Gene3D" id="1.10.10.60">
    <property type="entry name" value="Homeodomain-like"/>
    <property type="match status" value="1"/>
</dbReference>
<dbReference type="Proteomes" id="UP001519667">
    <property type="component" value="Unassembled WGS sequence"/>
</dbReference>
<protein>
    <submittedName>
        <fullName evidence="4">TetR/AcrR family transcriptional regulator</fullName>
    </submittedName>
</protein>
<reference evidence="4 5" key="1">
    <citation type="submission" date="2021-04" db="EMBL/GenBank/DDBJ databases">
        <title>Pseudomonas boanensis sp. nov., a bacterium isolated from river water used for household purposes in Boane District, Mozambique.</title>
        <authorList>
            <person name="Nicklasson M."/>
            <person name="Martin-Rodriguez A.J."/>
            <person name="Thorell K."/>
            <person name="Neves L."/>
            <person name="Mussagy A."/>
            <person name="Rydberg H.A."/>
            <person name="Hernroth B."/>
            <person name="Svensson-Stadler L."/>
            <person name="Sjoling A."/>
        </authorList>
    </citation>
    <scope>NUCLEOTIDE SEQUENCE [LARGE SCALE GENOMIC DNA]</scope>
    <source>
        <strain evidence="4 5">DB1</strain>
    </source>
</reference>
<evidence type="ECO:0000259" key="3">
    <source>
        <dbReference type="PROSITE" id="PS50977"/>
    </source>
</evidence>
<dbReference type="PANTHER" id="PTHR43479">
    <property type="entry name" value="ACREF/ENVCD OPERON REPRESSOR-RELATED"/>
    <property type="match status" value="1"/>
</dbReference>
<dbReference type="SUPFAM" id="SSF46689">
    <property type="entry name" value="Homeodomain-like"/>
    <property type="match status" value="1"/>
</dbReference>
<evidence type="ECO:0000256" key="1">
    <source>
        <dbReference type="ARBA" id="ARBA00023125"/>
    </source>
</evidence>
<evidence type="ECO:0000256" key="2">
    <source>
        <dbReference type="PROSITE-ProRule" id="PRU00335"/>
    </source>
</evidence>
<evidence type="ECO:0000313" key="5">
    <source>
        <dbReference type="Proteomes" id="UP001519667"/>
    </source>
</evidence>
<dbReference type="RefSeq" id="WP_215371197.1">
    <property type="nucleotide sequence ID" value="NZ_JAGTIS010000002.1"/>
</dbReference>
<dbReference type="PRINTS" id="PR00455">
    <property type="entry name" value="HTHTETR"/>
</dbReference>
<dbReference type="InterPro" id="IPR009057">
    <property type="entry name" value="Homeodomain-like_sf"/>
</dbReference>
<organism evidence="4 5">
    <name type="scientific">Metapseudomonas boanensis</name>
    <dbReference type="NCBI Taxonomy" id="2822138"/>
    <lineage>
        <taxon>Bacteria</taxon>
        <taxon>Pseudomonadati</taxon>
        <taxon>Pseudomonadota</taxon>
        <taxon>Gammaproteobacteria</taxon>
        <taxon>Pseudomonadales</taxon>
        <taxon>Pseudomonadaceae</taxon>
        <taxon>Metapseudomonas</taxon>
    </lineage>
</organism>
<dbReference type="InterPro" id="IPR001647">
    <property type="entry name" value="HTH_TetR"/>
</dbReference>
<dbReference type="PROSITE" id="PS50977">
    <property type="entry name" value="HTH_TETR_2"/>
    <property type="match status" value="1"/>
</dbReference>
<feature type="domain" description="HTH tetR-type" evidence="3">
    <location>
        <begin position="11"/>
        <end position="71"/>
    </location>
</feature>
<dbReference type="PANTHER" id="PTHR43479:SF11">
    <property type="entry name" value="ACREF_ENVCD OPERON REPRESSOR-RELATED"/>
    <property type="match status" value="1"/>
</dbReference>
<accession>A0ABS5XCK6</accession>
<proteinExistence type="predicted"/>
<keyword evidence="5" id="KW-1185">Reference proteome</keyword>
<comment type="caution">
    <text evidence="4">The sequence shown here is derived from an EMBL/GenBank/DDBJ whole genome shotgun (WGS) entry which is preliminary data.</text>
</comment>
<gene>
    <name evidence="4" type="ORF">J7302_04700</name>
</gene>
<dbReference type="InterPro" id="IPR050624">
    <property type="entry name" value="HTH-type_Tx_Regulator"/>
</dbReference>
<dbReference type="SUPFAM" id="SSF48498">
    <property type="entry name" value="Tetracyclin repressor-like, C-terminal domain"/>
    <property type="match status" value="1"/>
</dbReference>
<dbReference type="EMBL" id="JAGTIS010000002">
    <property type="protein sequence ID" value="MBT8765432.1"/>
    <property type="molecule type" value="Genomic_DNA"/>
</dbReference>
<dbReference type="InterPro" id="IPR036271">
    <property type="entry name" value="Tet_transcr_reg_TetR-rel_C_sf"/>
</dbReference>